<evidence type="ECO:0000313" key="1">
    <source>
        <dbReference type="EMBL" id="CBW75246.1"/>
    </source>
</evidence>
<dbReference type="KEGG" id="brh:RBRH_04162"/>
<evidence type="ECO:0000313" key="2">
    <source>
        <dbReference type="Proteomes" id="UP000007437"/>
    </source>
</evidence>
<organism evidence="1 2">
    <name type="scientific">Mycetohabitans rhizoxinica (strain DSM 19002 / CIP 109453 / HKI 454)</name>
    <name type="common">Paraburkholderia rhizoxinica</name>
    <dbReference type="NCBI Taxonomy" id="882378"/>
    <lineage>
        <taxon>Bacteria</taxon>
        <taxon>Pseudomonadati</taxon>
        <taxon>Pseudomonadota</taxon>
        <taxon>Betaproteobacteria</taxon>
        <taxon>Burkholderiales</taxon>
        <taxon>Burkholderiaceae</taxon>
        <taxon>Mycetohabitans</taxon>
    </lineage>
</organism>
<dbReference type="Proteomes" id="UP000007437">
    <property type="component" value="Chromosome"/>
</dbReference>
<proteinExistence type="predicted"/>
<accession>E5ARL4</accession>
<dbReference type="HOGENOM" id="CLU_3197190_0_0_4"/>
<sequence>MSGGASKSCSKHALRRAPQLFVGLNKDNLFEVYTMTFYSGRKPHR</sequence>
<protein>
    <submittedName>
        <fullName evidence="1">Uncharacterized protein</fullName>
    </submittedName>
</protein>
<reference evidence="1 2" key="1">
    <citation type="journal article" date="2011" name="J. Bacteriol.">
        <title>Complete genome sequence of Burkholderia rhizoxinica, an endosymbiont of Rhizopus microsporus.</title>
        <authorList>
            <person name="Lackner G."/>
            <person name="Moebius N."/>
            <person name="Partida-Martinez L."/>
            <person name="Hertweck C."/>
        </authorList>
    </citation>
    <scope>NUCLEOTIDE SEQUENCE [LARGE SCALE GENOMIC DNA]</scope>
    <source>
        <strain evidence="2">DSM 19002 / CIP 109453 / HKI 454</strain>
    </source>
</reference>
<gene>
    <name evidence="1" type="ordered locus">RBRH_04162</name>
</gene>
<dbReference type="AlphaFoldDB" id="E5ARL4"/>
<dbReference type="EMBL" id="FR687359">
    <property type="protein sequence ID" value="CBW75246.1"/>
    <property type="molecule type" value="Genomic_DNA"/>
</dbReference>
<name>E5ARL4_MYCRK</name>